<proteinExistence type="predicted"/>
<protein>
    <submittedName>
        <fullName evidence="1">Uncharacterized protein</fullName>
    </submittedName>
</protein>
<keyword evidence="2" id="KW-1185">Reference proteome</keyword>
<dbReference type="Proteomes" id="UP000299102">
    <property type="component" value="Unassembled WGS sequence"/>
</dbReference>
<evidence type="ECO:0000313" key="1">
    <source>
        <dbReference type="EMBL" id="GBP60242.1"/>
    </source>
</evidence>
<organism evidence="1 2">
    <name type="scientific">Eumeta variegata</name>
    <name type="common">Bagworm moth</name>
    <name type="synonym">Eumeta japonica</name>
    <dbReference type="NCBI Taxonomy" id="151549"/>
    <lineage>
        <taxon>Eukaryota</taxon>
        <taxon>Metazoa</taxon>
        <taxon>Ecdysozoa</taxon>
        <taxon>Arthropoda</taxon>
        <taxon>Hexapoda</taxon>
        <taxon>Insecta</taxon>
        <taxon>Pterygota</taxon>
        <taxon>Neoptera</taxon>
        <taxon>Endopterygota</taxon>
        <taxon>Lepidoptera</taxon>
        <taxon>Glossata</taxon>
        <taxon>Ditrysia</taxon>
        <taxon>Tineoidea</taxon>
        <taxon>Psychidae</taxon>
        <taxon>Oiketicinae</taxon>
        <taxon>Eumeta</taxon>
    </lineage>
</organism>
<dbReference type="EMBL" id="BGZK01000783">
    <property type="protein sequence ID" value="GBP60242.1"/>
    <property type="molecule type" value="Genomic_DNA"/>
</dbReference>
<sequence>MNHRARIDSTPRHSPRVMFRAPLTLGGACARARCVPEGRVNIVIYSIFERETSRWTMRKKIAMNTRKPREVISALPATWEGIGYTVREDRIDEAEEWRVDHRNSYSLDENLEVARREERECCECCEGFWRVVCGTTSLRTTSQPVRGTLRHERNYVQ</sequence>
<comment type="caution">
    <text evidence="1">The sequence shown here is derived from an EMBL/GenBank/DDBJ whole genome shotgun (WGS) entry which is preliminary data.</text>
</comment>
<gene>
    <name evidence="1" type="ORF">EVAR_14004_1</name>
</gene>
<reference evidence="1 2" key="1">
    <citation type="journal article" date="2019" name="Commun. Biol.">
        <title>The bagworm genome reveals a unique fibroin gene that provides high tensile strength.</title>
        <authorList>
            <person name="Kono N."/>
            <person name="Nakamura H."/>
            <person name="Ohtoshi R."/>
            <person name="Tomita M."/>
            <person name="Numata K."/>
            <person name="Arakawa K."/>
        </authorList>
    </citation>
    <scope>NUCLEOTIDE SEQUENCE [LARGE SCALE GENOMIC DNA]</scope>
</reference>
<evidence type="ECO:0000313" key="2">
    <source>
        <dbReference type="Proteomes" id="UP000299102"/>
    </source>
</evidence>
<name>A0A4C1XB96_EUMVA</name>
<accession>A0A4C1XB96</accession>
<dbReference type="AlphaFoldDB" id="A0A4C1XB96"/>